<evidence type="ECO:0000313" key="1">
    <source>
        <dbReference type="EMBL" id="ASS74741.1"/>
    </source>
</evidence>
<organism evidence="1 2">
    <name type="scientific">Tumebacillus algifaecis</name>
    <dbReference type="NCBI Taxonomy" id="1214604"/>
    <lineage>
        <taxon>Bacteria</taxon>
        <taxon>Bacillati</taxon>
        <taxon>Bacillota</taxon>
        <taxon>Bacilli</taxon>
        <taxon>Bacillales</taxon>
        <taxon>Alicyclobacillaceae</taxon>
        <taxon>Tumebacillus</taxon>
    </lineage>
</organism>
<dbReference type="RefSeq" id="WP_094235991.1">
    <property type="nucleotide sequence ID" value="NZ_CP022657.1"/>
</dbReference>
<sequence>MYSNYDIPDAYHPNKVDLHLEEVQQQVLEQFGLSEQVEQQGMESLSAEQAAAVGLAMSKGFESLASPADQLPK</sequence>
<accession>A0A223CZH6</accession>
<dbReference type="KEGG" id="tab:CIG75_06975"/>
<dbReference type="EMBL" id="CP022657">
    <property type="protein sequence ID" value="ASS74741.1"/>
    <property type="molecule type" value="Genomic_DNA"/>
</dbReference>
<keyword evidence="2" id="KW-1185">Reference proteome</keyword>
<gene>
    <name evidence="1" type="ORF">CIG75_06975</name>
</gene>
<dbReference type="Proteomes" id="UP000214688">
    <property type="component" value="Chromosome"/>
</dbReference>
<evidence type="ECO:0008006" key="3">
    <source>
        <dbReference type="Google" id="ProtNLM"/>
    </source>
</evidence>
<evidence type="ECO:0000313" key="2">
    <source>
        <dbReference type="Proteomes" id="UP000214688"/>
    </source>
</evidence>
<dbReference type="OrthoDB" id="9939590at2"/>
<reference evidence="1 2" key="1">
    <citation type="journal article" date="2015" name="Int. J. Syst. Evol. Microbiol.">
        <title>Tumebacillus algifaecis sp. nov., isolated from decomposing algal scum.</title>
        <authorList>
            <person name="Wu Y.F."/>
            <person name="Zhang B."/>
            <person name="Xing P."/>
            <person name="Wu Q.L."/>
            <person name="Liu S.J."/>
        </authorList>
    </citation>
    <scope>NUCLEOTIDE SEQUENCE [LARGE SCALE GENOMIC DNA]</scope>
    <source>
        <strain evidence="1 2">THMBR28</strain>
    </source>
</reference>
<dbReference type="AlphaFoldDB" id="A0A223CZH6"/>
<protein>
    <recommendedName>
        <fullName evidence="3">Small, acid-soluble spore protein, alpha/beta type</fullName>
    </recommendedName>
</protein>
<proteinExistence type="predicted"/>
<name>A0A223CZH6_9BACL</name>